<evidence type="ECO:0000313" key="1">
    <source>
        <dbReference type="EMBL" id="KAH7995057.1"/>
    </source>
</evidence>
<comment type="caution">
    <text evidence="1">The sequence shown here is derived from an EMBL/GenBank/DDBJ whole genome shotgun (WGS) entry which is preliminary data.</text>
</comment>
<name>A0ACB8EQV5_9SAUR</name>
<sequence length="245" mass="27782">MSGVYLFIFSEHGNGTTDQLRKFPLKAYFPHNPHSLLRAFLRQPSDLPAAGLHQHLIHIAEMLKAIVKTNCMRSSSNLFDIWFLFIHFGEWADMAAEHLLVSEAESSDALLWLLVFYYDPNDENQQRSQTMLESRSLCEHLITLSRTPALSARDLLVAVNGELSRKQPATKELAVHLIISFLLFTANGHAIAREFITHFAVTYGEVSRISSLLSRIAHRVSQLEVKYQRTVKLANDLLQILKSVG</sequence>
<gene>
    <name evidence="1" type="ORF">K3G42_020780</name>
</gene>
<organism evidence="1 2">
    <name type="scientific">Sphaerodactylus townsendi</name>
    <dbReference type="NCBI Taxonomy" id="933632"/>
    <lineage>
        <taxon>Eukaryota</taxon>
        <taxon>Metazoa</taxon>
        <taxon>Chordata</taxon>
        <taxon>Craniata</taxon>
        <taxon>Vertebrata</taxon>
        <taxon>Euteleostomi</taxon>
        <taxon>Lepidosauria</taxon>
        <taxon>Squamata</taxon>
        <taxon>Bifurcata</taxon>
        <taxon>Gekkota</taxon>
        <taxon>Sphaerodactylidae</taxon>
        <taxon>Sphaerodactylus</taxon>
    </lineage>
</organism>
<dbReference type="Proteomes" id="UP000827872">
    <property type="component" value="Linkage Group LG07"/>
</dbReference>
<accession>A0ACB8EQV5</accession>
<evidence type="ECO:0000313" key="2">
    <source>
        <dbReference type="Proteomes" id="UP000827872"/>
    </source>
</evidence>
<proteinExistence type="predicted"/>
<keyword evidence="2" id="KW-1185">Reference proteome</keyword>
<reference evidence="1" key="1">
    <citation type="submission" date="2021-08" db="EMBL/GenBank/DDBJ databases">
        <title>The first chromosome-level gecko genome reveals the dynamic sex chromosomes of Neotropical dwarf geckos (Sphaerodactylidae: Sphaerodactylus).</title>
        <authorList>
            <person name="Pinto B.J."/>
            <person name="Keating S.E."/>
            <person name="Gamble T."/>
        </authorList>
    </citation>
    <scope>NUCLEOTIDE SEQUENCE</scope>
    <source>
        <strain evidence="1">TG3544</strain>
    </source>
</reference>
<protein>
    <submittedName>
        <fullName evidence="1">Uncharacterized protein</fullName>
    </submittedName>
</protein>
<dbReference type="EMBL" id="CM037620">
    <property type="protein sequence ID" value="KAH7995057.1"/>
    <property type="molecule type" value="Genomic_DNA"/>
</dbReference>